<dbReference type="PANTHER" id="PTHR34656:SF4">
    <property type="entry name" value="PYRROLINE-5-CARBOXYLATE REDUCTASE"/>
    <property type="match status" value="1"/>
</dbReference>
<evidence type="ECO:0000256" key="1">
    <source>
        <dbReference type="SAM" id="Phobius"/>
    </source>
</evidence>
<feature type="transmembrane region" description="Helical" evidence="1">
    <location>
        <begin position="45"/>
        <end position="64"/>
    </location>
</feature>
<evidence type="ECO:0000313" key="2">
    <source>
        <dbReference type="EMBL" id="CAH8314565.1"/>
    </source>
</evidence>
<gene>
    <name evidence="2" type="ORF">ERUC_LOCUS7198</name>
</gene>
<keyword evidence="1" id="KW-0472">Membrane</keyword>
<comment type="caution">
    <text evidence="2">The sequence shown here is derived from an EMBL/GenBank/DDBJ whole genome shotgun (WGS) entry which is preliminary data.</text>
</comment>
<protein>
    <submittedName>
        <fullName evidence="2">Uncharacterized protein</fullName>
    </submittedName>
</protein>
<reference evidence="2 3" key="1">
    <citation type="submission" date="2022-03" db="EMBL/GenBank/DDBJ databases">
        <authorList>
            <person name="Macdonald S."/>
            <person name="Ahmed S."/>
            <person name="Newling K."/>
        </authorList>
    </citation>
    <scope>NUCLEOTIDE SEQUENCE [LARGE SCALE GENOMIC DNA]</scope>
</reference>
<dbReference type="PANTHER" id="PTHR34656">
    <property type="entry name" value="PYRROLINE-5-CARBOXYLATE REDUCTASE"/>
    <property type="match status" value="1"/>
</dbReference>
<proteinExistence type="predicted"/>
<keyword evidence="1" id="KW-1133">Transmembrane helix</keyword>
<name>A0ABC8JCK6_ERUVS</name>
<dbReference type="AlphaFoldDB" id="A0ABC8JCK6"/>
<keyword evidence="1" id="KW-0812">Transmembrane</keyword>
<feature type="transmembrane region" description="Helical" evidence="1">
    <location>
        <begin position="6"/>
        <end position="25"/>
    </location>
</feature>
<feature type="transmembrane region" description="Helical" evidence="1">
    <location>
        <begin position="70"/>
        <end position="90"/>
    </location>
</feature>
<dbReference type="Proteomes" id="UP001642260">
    <property type="component" value="Unassembled WGS sequence"/>
</dbReference>
<sequence length="142" mass="15865">MASYKTGTWASLFLVVYATLLYCSWNWLNSIVEWYGENHNTSSGWLAVFASVLLGAVIGVLWMATSALFIAVPAIVVIWVLAVVMMVFSWRWSRIVMVEGRQVAREIAGFVFKVLLKVGFFVALLSALLAYFVLFNSYSSSS</sequence>
<organism evidence="2 3">
    <name type="scientific">Eruca vesicaria subsp. sativa</name>
    <name type="common">Garden rocket</name>
    <name type="synonym">Eruca sativa</name>
    <dbReference type="NCBI Taxonomy" id="29727"/>
    <lineage>
        <taxon>Eukaryota</taxon>
        <taxon>Viridiplantae</taxon>
        <taxon>Streptophyta</taxon>
        <taxon>Embryophyta</taxon>
        <taxon>Tracheophyta</taxon>
        <taxon>Spermatophyta</taxon>
        <taxon>Magnoliopsida</taxon>
        <taxon>eudicotyledons</taxon>
        <taxon>Gunneridae</taxon>
        <taxon>Pentapetalae</taxon>
        <taxon>rosids</taxon>
        <taxon>malvids</taxon>
        <taxon>Brassicales</taxon>
        <taxon>Brassicaceae</taxon>
        <taxon>Brassiceae</taxon>
        <taxon>Eruca</taxon>
    </lineage>
</organism>
<accession>A0ABC8JCK6</accession>
<keyword evidence="3" id="KW-1185">Reference proteome</keyword>
<evidence type="ECO:0000313" key="3">
    <source>
        <dbReference type="Proteomes" id="UP001642260"/>
    </source>
</evidence>
<feature type="transmembrane region" description="Helical" evidence="1">
    <location>
        <begin position="110"/>
        <end position="134"/>
    </location>
</feature>
<dbReference type="EMBL" id="CAKOAT010081155">
    <property type="protein sequence ID" value="CAH8314565.1"/>
    <property type="molecule type" value="Genomic_DNA"/>
</dbReference>